<organism evidence="1 2">
    <name type="scientific">Spermophilus dauricus</name>
    <name type="common">Daurian ground squirrel</name>
    <dbReference type="NCBI Taxonomy" id="99837"/>
    <lineage>
        <taxon>Eukaryota</taxon>
        <taxon>Metazoa</taxon>
        <taxon>Chordata</taxon>
        <taxon>Craniata</taxon>
        <taxon>Vertebrata</taxon>
        <taxon>Euteleostomi</taxon>
        <taxon>Mammalia</taxon>
        <taxon>Eutheria</taxon>
        <taxon>Euarchontoglires</taxon>
        <taxon>Glires</taxon>
        <taxon>Rodentia</taxon>
        <taxon>Sciuromorpha</taxon>
        <taxon>Sciuridae</taxon>
        <taxon>Xerinae</taxon>
        <taxon>Marmotini</taxon>
        <taxon>Spermophilus</taxon>
    </lineage>
</organism>
<dbReference type="Proteomes" id="UP000694422">
    <property type="component" value="Unplaced"/>
</dbReference>
<dbReference type="Ensembl" id="ENSSDAT00000009655.1">
    <property type="protein sequence ID" value="ENSSDAP00000008490.1"/>
    <property type="gene ID" value="ENSSDAG00000007745.1"/>
</dbReference>
<evidence type="ECO:0000313" key="2">
    <source>
        <dbReference type="Proteomes" id="UP000694422"/>
    </source>
</evidence>
<proteinExistence type="predicted"/>
<dbReference type="AlphaFoldDB" id="A0A8C9PKB1"/>
<protein>
    <submittedName>
        <fullName evidence="1">Uncharacterized protein</fullName>
    </submittedName>
</protein>
<accession>A0A8C9PKB1</accession>
<reference evidence="1" key="1">
    <citation type="submission" date="2025-05" db="UniProtKB">
        <authorList>
            <consortium name="Ensembl"/>
        </authorList>
    </citation>
    <scope>IDENTIFICATION</scope>
</reference>
<evidence type="ECO:0000313" key="1">
    <source>
        <dbReference type="Ensembl" id="ENSSDAP00000008490.1"/>
    </source>
</evidence>
<keyword evidence="2" id="KW-1185">Reference proteome</keyword>
<dbReference type="Ensembl" id="ENSSDAT00000009643.1">
    <property type="protein sequence ID" value="ENSSDAP00000008477.1"/>
    <property type="gene ID" value="ENSSDAG00000007739.1"/>
</dbReference>
<sequence>MDYRRLLMSRVVPGQFDDADSSDSENVLKIIKAEDGILFEDFQNNVIKKSESEIKVEEEEEEDYDDDSDWDWDDGVGKLTKGYVWNGGSNPQVFK</sequence>
<name>A0A8C9PKB1_SPEDA</name>